<feature type="region of interest" description="Disordered" evidence="6">
    <location>
        <begin position="372"/>
        <end position="412"/>
    </location>
</feature>
<keyword evidence="2" id="KW-0677">Repeat</keyword>
<comment type="subunit">
    <text evidence="4">Binds to mitochondrial small subunit 15S rRNA.</text>
</comment>
<feature type="region of interest" description="Disordered" evidence="6">
    <location>
        <begin position="1"/>
        <end position="21"/>
    </location>
</feature>
<dbReference type="Pfam" id="PF01535">
    <property type="entry name" value="PPR"/>
    <property type="match status" value="1"/>
</dbReference>
<dbReference type="GeneID" id="19318857"/>
<evidence type="ECO:0000256" key="4">
    <source>
        <dbReference type="ARBA" id="ARBA00044511"/>
    </source>
</evidence>
<feature type="region of interest" description="Disordered" evidence="6">
    <location>
        <begin position="39"/>
        <end position="115"/>
    </location>
</feature>
<comment type="function">
    <text evidence="3">Regulates mitochondrial small subunit maturation by controlling 15S rRNA 5'-end processing. Localizes to the 5' precursor of the 15S rRNA in a position that is subsequently occupied by mS47 in the mature yeast mtSSU. Uses structure and sequence-specific RNA recognition, binding to a single-stranded region of the precursor and specifically recognizing bases -6 to -1. The exchange of Ccm1 for mS47 is coupled to the irreversible removal of precursor rRNA that is accompanied by conformational changes of the mitoribosomal proteins uS5m and mS26. These conformational changes signal completion of 5'-end rRNA processing through protection of the mature 5'-end of the 15S rRNA and stabilization of mS47. The removal of the 5' precursor together with the dissociation of Ccm1 may be catalyzed by the 5'-3' exoribonuclease Pet127. Involved in the specific removal of group I introns in mitochondrial encoded transcripts.</text>
</comment>
<feature type="region of interest" description="Disordered" evidence="6">
    <location>
        <begin position="307"/>
        <end position="329"/>
    </location>
</feature>
<dbReference type="InterPro" id="IPR011990">
    <property type="entry name" value="TPR-like_helical_dom_sf"/>
</dbReference>
<evidence type="ECO:0000256" key="3">
    <source>
        <dbReference type="ARBA" id="ARBA00044493"/>
    </source>
</evidence>
<evidence type="ECO:0000256" key="2">
    <source>
        <dbReference type="ARBA" id="ARBA00022737"/>
    </source>
</evidence>
<dbReference type="NCBIfam" id="TIGR00756">
    <property type="entry name" value="PPR"/>
    <property type="match status" value="1"/>
</dbReference>
<feature type="repeat" description="PPR" evidence="5">
    <location>
        <begin position="454"/>
        <end position="488"/>
    </location>
</feature>
<dbReference type="PANTHER" id="PTHR47447:SF17">
    <property type="entry name" value="OS12G0638900 PROTEIN"/>
    <property type="match status" value="1"/>
</dbReference>
<dbReference type="Gene3D" id="1.25.40.10">
    <property type="entry name" value="Tetratricopeptide repeat domain"/>
    <property type="match status" value="1"/>
</dbReference>
<evidence type="ECO:0000256" key="6">
    <source>
        <dbReference type="SAM" id="MobiDB-lite"/>
    </source>
</evidence>
<comment type="similarity">
    <text evidence="1">Belongs to the CCM1 family.</text>
</comment>
<sequence length="954" mass="105967">MLLTTGKRAATASSTQATSAAGLDSLALALAPWLSTSLSRPLATQQRSAHHDASASASASNRDNDRRKRHADRYAPGSSAGPQHQKQQQPRREQQQPRRRPQRTPNRALFRLDPVKPLLQHSSLDGFNQGTSTSYDRRDAADAVASRSRAITQLHTALEYGDAGAVFQAYIRVPKDRSVPDHGRGGLEAGSIRSSLTVAETQMVLRRLVSDTPRLQEGLLRLVTVVEEIRRRRRLALLLSQRAEQEGRRDELVRCATEAQEWDRLLDASTMNAMISYTGRCVRAAGPEEVDEALTLLLDAGADVANTSMAPTQHGSAQDLRQRRDAGTDRLRQAVIGPRLRSFLERQRTMQRQPSPDRTTYNTILDIVSRSVHRHRAKNQGEADQGYDRADEDDRATSLEGAAAEQDGSASQLASNMQRLGVDADRGDYTVETAVKIFHALLDRMRHVSRLSPDRVTYNIILNMHSRLGRWDAVAETVQSMLDDDLLEVADVNAVVWRWAISARGPAQRGDRAKAAGRVYHAMRGNLLEFERRRSRLQAGHSEEVGTAAATSSRAEGKGEDTDLPPLQVSYRDGSAPKPAARWSTAPDEPIDALARILSLERLPEHIVPSSITYAILIKLQTFAGDFGAALSTFRDMISTPEVEVRRDADGRVRIHDAPGPDRYHRATPDIFSSFFRGYAKHGRPMRLVYLDEQDPLRSEWEPYEDDASSLQSGWNVKTFGEIFEAFLRIKPLPQRSQEPGFSFSVRPVKIERQGAERGSRASELLEASTLPDGTLGDSTEAAALRSTAESILGSGESAMLPTSLTQAPLSSSGQVEAAGRAVRGQDWVKARRAPTTHELFFLLTAIRRVSGDDAAWSLAMWQKVEDKFGPAPRDQATAEEVEQRQRQRQQHDDGVLRDGDFERRGHDDDHAADSATYDNREGWTGFKKDSRLRWILQYLGERGRGASHEAAKW</sequence>
<feature type="compositionally biased region" description="Basic and acidic residues" evidence="6">
    <location>
        <begin position="882"/>
        <end position="924"/>
    </location>
</feature>
<feature type="compositionally biased region" description="Basic and acidic residues" evidence="6">
    <location>
        <begin position="320"/>
        <end position="329"/>
    </location>
</feature>
<dbReference type="InterPro" id="IPR002885">
    <property type="entry name" value="PPR_rpt"/>
</dbReference>
<dbReference type="eggNOG" id="ENOG502SGTE">
    <property type="taxonomic scope" value="Eukaryota"/>
</dbReference>
<gene>
    <name evidence="7" type="ORF">PFL1_04757</name>
</gene>
<dbReference type="PANTHER" id="PTHR47447">
    <property type="entry name" value="OS03G0856100 PROTEIN"/>
    <property type="match status" value="1"/>
</dbReference>
<feature type="region of interest" description="Disordered" evidence="6">
    <location>
        <begin position="538"/>
        <end position="585"/>
    </location>
</feature>
<feature type="compositionally biased region" description="Polar residues" evidence="6">
    <location>
        <begin position="307"/>
        <end position="316"/>
    </location>
</feature>
<dbReference type="OrthoDB" id="1908178at2759"/>
<dbReference type="AlphaFoldDB" id="A0A061H5A0"/>
<evidence type="ECO:0000313" key="7">
    <source>
        <dbReference type="EMBL" id="EPQ27619.1"/>
    </source>
</evidence>
<evidence type="ECO:0000313" key="8">
    <source>
        <dbReference type="Proteomes" id="UP000053664"/>
    </source>
</evidence>
<dbReference type="PROSITE" id="PS51375">
    <property type="entry name" value="PPR"/>
    <property type="match status" value="1"/>
</dbReference>
<proteinExistence type="inferred from homology"/>
<evidence type="ECO:0008006" key="9">
    <source>
        <dbReference type="Google" id="ProtNLM"/>
    </source>
</evidence>
<evidence type="ECO:0000256" key="1">
    <source>
        <dbReference type="ARBA" id="ARBA00006192"/>
    </source>
</evidence>
<feature type="compositionally biased region" description="Low complexity" evidence="6">
    <location>
        <begin position="9"/>
        <end position="21"/>
    </location>
</feature>
<organism evidence="7 8">
    <name type="scientific">Pseudozyma flocculosa PF-1</name>
    <dbReference type="NCBI Taxonomy" id="1277687"/>
    <lineage>
        <taxon>Eukaryota</taxon>
        <taxon>Fungi</taxon>
        <taxon>Dikarya</taxon>
        <taxon>Basidiomycota</taxon>
        <taxon>Ustilaginomycotina</taxon>
        <taxon>Ustilaginomycetes</taxon>
        <taxon>Ustilaginales</taxon>
        <taxon>Ustilaginaceae</taxon>
        <taxon>Pseudozyma</taxon>
    </lineage>
</organism>
<evidence type="ECO:0000256" key="5">
    <source>
        <dbReference type="PROSITE-ProRule" id="PRU00708"/>
    </source>
</evidence>
<reference evidence="7 8" key="1">
    <citation type="journal article" date="2013" name="Plant Cell">
        <title>The transition from a phytopathogenic smut ancestor to an anamorphic biocontrol agent deciphered by comparative whole-genome analysis.</title>
        <authorList>
            <person name="Lefebvre F."/>
            <person name="Joly D.L."/>
            <person name="Labbe C."/>
            <person name="Teichmann B."/>
            <person name="Linning R."/>
            <person name="Belzile F."/>
            <person name="Bakkeren G."/>
            <person name="Belanger R.R."/>
        </authorList>
    </citation>
    <scope>NUCLEOTIDE SEQUENCE [LARGE SCALE GENOMIC DNA]</scope>
    <source>
        <strain evidence="7 8">PF-1</strain>
    </source>
</reference>
<dbReference type="RefSeq" id="XP_007880476.1">
    <property type="nucleotide sequence ID" value="XM_007882285.1"/>
</dbReference>
<dbReference type="EMBL" id="KE361638">
    <property type="protein sequence ID" value="EPQ27619.1"/>
    <property type="molecule type" value="Genomic_DNA"/>
</dbReference>
<accession>A0A061H5A0</accession>
<protein>
    <recommendedName>
        <fullName evidence="9">Pentacotripeptide-repeat region of PRORP domain-containing protein</fullName>
    </recommendedName>
</protein>
<dbReference type="HOGENOM" id="CLU_013395_0_0_1"/>
<dbReference type="Proteomes" id="UP000053664">
    <property type="component" value="Unassembled WGS sequence"/>
</dbReference>
<name>A0A061H5A0_9BASI</name>
<dbReference type="KEGG" id="pfp:PFL1_04757"/>
<feature type="region of interest" description="Disordered" evidence="6">
    <location>
        <begin position="870"/>
        <end position="924"/>
    </location>
</feature>